<dbReference type="CDD" id="cd15457">
    <property type="entry name" value="NADAR"/>
    <property type="match status" value="1"/>
</dbReference>
<dbReference type="InterPro" id="IPR037238">
    <property type="entry name" value="YbiA-like_sf"/>
</dbReference>
<dbReference type="NCBIfam" id="TIGR02464">
    <property type="entry name" value="ribofla_fusion"/>
    <property type="match status" value="1"/>
</dbReference>
<dbReference type="EMBL" id="JBHSZQ010000014">
    <property type="protein sequence ID" value="MFC7126079.1"/>
    <property type="molecule type" value="Genomic_DNA"/>
</dbReference>
<dbReference type="Proteomes" id="UP001596414">
    <property type="component" value="Unassembled WGS sequence"/>
</dbReference>
<sequence length="332" mass="38631">MSDYNRTQWPTEDVIGPFENDNEFLSNFYEVSVVYDGTEFPTSEHAYQAMKARDEEELYDEIASAESPNKAKKLGKKPSPPKNWEERKKYIMLEIVTAKFAQNPELRERLLKTGDELLVELNWWDDTYWGADSDTGEGKNMLGRILMEVRSSLQSLDMGLNRELIIAKADEYMEIATEERYQKEEPRQLERLPVAFEDGTWTWDDLEWIVRWKTHRSIGYFRRNDQDRVKGAIEEVVNTSSTRRKVDLLIDLSGIQVKMASAFLLFMNPDEYTVIDSRAGSVLSREGYLETPVSDSPSIDEYINYLQVCREIANQFEIDLRTLDRALWVLGG</sequence>
<protein>
    <submittedName>
        <fullName evidence="3">NADAR family protein</fullName>
    </submittedName>
</protein>
<proteinExistence type="predicted"/>
<dbReference type="Gene3D" id="1.10.357.40">
    <property type="entry name" value="YbiA-like"/>
    <property type="match status" value="1"/>
</dbReference>
<dbReference type="SUPFAM" id="SSF143990">
    <property type="entry name" value="YbiA-like"/>
    <property type="match status" value="1"/>
</dbReference>
<comment type="caution">
    <text evidence="3">The sequence shown here is derived from an EMBL/GenBank/DDBJ whole genome shotgun (WGS) entry which is preliminary data.</text>
</comment>
<dbReference type="InterPro" id="IPR012816">
    <property type="entry name" value="NADAR"/>
</dbReference>
<evidence type="ECO:0000256" key="1">
    <source>
        <dbReference type="SAM" id="MobiDB-lite"/>
    </source>
</evidence>
<feature type="domain" description="NADAR" evidence="2">
    <location>
        <begin position="20"/>
        <end position="153"/>
    </location>
</feature>
<name>A0ABD5X926_9EURY</name>
<evidence type="ECO:0000313" key="4">
    <source>
        <dbReference type="Proteomes" id="UP001596414"/>
    </source>
</evidence>
<accession>A0ABD5X926</accession>
<organism evidence="3 4">
    <name type="scientific">Halovenus rubra</name>
    <dbReference type="NCBI Taxonomy" id="869890"/>
    <lineage>
        <taxon>Archaea</taxon>
        <taxon>Methanobacteriati</taxon>
        <taxon>Methanobacteriota</taxon>
        <taxon>Stenosarchaea group</taxon>
        <taxon>Halobacteria</taxon>
        <taxon>Halobacteriales</taxon>
        <taxon>Haloarculaceae</taxon>
        <taxon>Halovenus</taxon>
    </lineage>
</organism>
<dbReference type="Pfam" id="PF08719">
    <property type="entry name" value="NADAR"/>
    <property type="match status" value="1"/>
</dbReference>
<evidence type="ECO:0000259" key="2">
    <source>
        <dbReference type="Pfam" id="PF08719"/>
    </source>
</evidence>
<evidence type="ECO:0000313" key="3">
    <source>
        <dbReference type="EMBL" id="MFC7126079.1"/>
    </source>
</evidence>
<dbReference type="AlphaFoldDB" id="A0ABD5X926"/>
<dbReference type="RefSeq" id="WP_267638983.1">
    <property type="nucleotide sequence ID" value="NZ_JAODIY010000047.1"/>
</dbReference>
<gene>
    <name evidence="3" type="ORF">ACFQJ7_08520</name>
</gene>
<feature type="region of interest" description="Disordered" evidence="1">
    <location>
        <begin position="63"/>
        <end position="82"/>
    </location>
</feature>
<reference evidence="3 4" key="1">
    <citation type="journal article" date="2014" name="Int. J. Syst. Evol. Microbiol.">
        <title>Complete genome sequence of Corynebacterium casei LMG S-19264T (=DSM 44701T), isolated from a smear-ripened cheese.</title>
        <authorList>
            <consortium name="US DOE Joint Genome Institute (JGI-PGF)"/>
            <person name="Walter F."/>
            <person name="Albersmeier A."/>
            <person name="Kalinowski J."/>
            <person name="Ruckert C."/>
        </authorList>
    </citation>
    <scope>NUCLEOTIDE SEQUENCE [LARGE SCALE GENOMIC DNA]</scope>
    <source>
        <strain evidence="3 4">CGMCC 4.7215</strain>
    </source>
</reference>